<organism evidence="1 2">
    <name type="scientific">Colletotrichum tofieldiae</name>
    <dbReference type="NCBI Taxonomy" id="708197"/>
    <lineage>
        <taxon>Eukaryota</taxon>
        <taxon>Fungi</taxon>
        <taxon>Dikarya</taxon>
        <taxon>Ascomycota</taxon>
        <taxon>Pezizomycotina</taxon>
        <taxon>Sordariomycetes</taxon>
        <taxon>Hypocreomycetidae</taxon>
        <taxon>Glomerellales</taxon>
        <taxon>Glomerellaceae</taxon>
        <taxon>Colletotrichum</taxon>
        <taxon>Colletotrichum spaethianum species complex</taxon>
    </lineage>
</organism>
<dbReference type="STRING" id="708197.A0A166NFS6"/>
<dbReference type="Proteomes" id="UP000076552">
    <property type="component" value="Unassembled WGS sequence"/>
</dbReference>
<gene>
    <name evidence="1" type="ORF">CT0861_01577</name>
</gene>
<accession>A0A166NFS6</accession>
<evidence type="ECO:0000313" key="2">
    <source>
        <dbReference type="Proteomes" id="UP000076552"/>
    </source>
</evidence>
<dbReference type="AlphaFoldDB" id="A0A166NFS6"/>
<name>A0A166NFS6_9PEZI</name>
<protein>
    <submittedName>
        <fullName evidence="1">Uncharacterized protein</fullName>
    </submittedName>
</protein>
<sequence length="158" mass="17559">MEELPTSIPNSPRPGSQLDQNTDFIVEAWSITTLQDILGADRSPQHWSGHLLKSLRTLSRGLKLDDARPLLIAEINARLKDPSRNHGPRRDFLTDIDVRRVVAAKNALVPPVEQHENAIHTYAVHAHALNGFSPFHAFSVNQAAARTSRDPPSLEQGR</sequence>
<keyword evidence="2" id="KW-1185">Reference proteome</keyword>
<dbReference type="EMBL" id="LFIV01000212">
    <property type="protein sequence ID" value="KZL65636.1"/>
    <property type="molecule type" value="Genomic_DNA"/>
</dbReference>
<comment type="caution">
    <text evidence="1">The sequence shown here is derived from an EMBL/GenBank/DDBJ whole genome shotgun (WGS) entry which is preliminary data.</text>
</comment>
<reference evidence="1 2" key="1">
    <citation type="submission" date="2015-06" db="EMBL/GenBank/DDBJ databases">
        <title>Survival trade-offs in plant roots during colonization by closely related pathogenic and mutualistic fungi.</title>
        <authorList>
            <person name="Hacquard S."/>
            <person name="Kracher B."/>
            <person name="Hiruma K."/>
            <person name="Weinman A."/>
            <person name="Muench P."/>
            <person name="Garrido Oter R."/>
            <person name="Ver Loren van Themaat E."/>
            <person name="Dallerey J.-F."/>
            <person name="Damm U."/>
            <person name="Henrissat B."/>
            <person name="Lespinet O."/>
            <person name="Thon M."/>
            <person name="Kemen E."/>
            <person name="McHardy A.C."/>
            <person name="Schulze-Lefert P."/>
            <person name="O'Connell R.J."/>
        </authorList>
    </citation>
    <scope>NUCLEOTIDE SEQUENCE [LARGE SCALE GENOMIC DNA]</scope>
    <source>
        <strain evidence="1 2">0861</strain>
    </source>
</reference>
<proteinExistence type="predicted"/>
<evidence type="ECO:0000313" key="1">
    <source>
        <dbReference type="EMBL" id="KZL65636.1"/>
    </source>
</evidence>